<proteinExistence type="predicted"/>
<evidence type="ECO:0000259" key="1">
    <source>
        <dbReference type="Pfam" id="PF18894"/>
    </source>
</evidence>
<name>A0ABU3NZH4_9FIRM</name>
<gene>
    <name evidence="2" type="ORF">Q4T40_13150</name>
</gene>
<dbReference type="EC" id="3.4.24.-" evidence="2"/>
<organism evidence="2 3">
    <name type="scientific">Anaeroselena agilis</name>
    <dbReference type="NCBI Taxonomy" id="3063788"/>
    <lineage>
        <taxon>Bacteria</taxon>
        <taxon>Bacillati</taxon>
        <taxon>Bacillota</taxon>
        <taxon>Negativicutes</taxon>
        <taxon>Acetonemataceae</taxon>
        <taxon>Anaeroselena</taxon>
    </lineage>
</organism>
<dbReference type="RefSeq" id="WP_413780683.1">
    <property type="nucleotide sequence ID" value="NZ_JAUOZS010000001.1"/>
</dbReference>
<sequence length="207" mass="23703">MFLEGDRVFVPVRGVILRRRTRKEMDGNPELGDPPHKRFDIILDLPDGNRIVKEYDTDEVECYDCRVDPDLRALADKVIDVRMEVAAVIDGFIGRERICYVTSWEPKKKKGSAKMVLAECRAVRDSFRALTDFRFIITFYEPNIMGMCLDERQRAWLMLHELKHIKFDGGIEEHSVEDFASILAEAGLEWNSPGAEVPDLLEGGNDA</sequence>
<dbReference type="GO" id="GO:0016787">
    <property type="term" value="F:hydrolase activity"/>
    <property type="evidence" value="ECO:0007669"/>
    <property type="project" value="UniProtKB-KW"/>
</dbReference>
<dbReference type="Pfam" id="PF18894">
    <property type="entry name" value="PhageMetallopep"/>
    <property type="match status" value="1"/>
</dbReference>
<dbReference type="Proteomes" id="UP001254848">
    <property type="component" value="Unassembled WGS sequence"/>
</dbReference>
<dbReference type="EMBL" id="JAUOZS010000001">
    <property type="protein sequence ID" value="MDT8902197.1"/>
    <property type="molecule type" value="Genomic_DNA"/>
</dbReference>
<keyword evidence="3" id="KW-1185">Reference proteome</keyword>
<keyword evidence="2" id="KW-0378">Hydrolase</keyword>
<accession>A0ABU3NZH4</accession>
<feature type="domain" description="Putative phage metallopeptidase" evidence="1">
    <location>
        <begin position="68"/>
        <end position="191"/>
    </location>
</feature>
<reference evidence="2 3" key="1">
    <citation type="submission" date="2023-07" db="EMBL/GenBank/DDBJ databases">
        <title>The novel representative of Negativicutes class, Anaeroselena agilis gen. nov. sp. nov.</title>
        <authorList>
            <person name="Prokofeva M.I."/>
            <person name="Elcheninov A.G."/>
            <person name="Klyukina A."/>
            <person name="Kublanov I.V."/>
            <person name="Frolov E.N."/>
            <person name="Podosokorskaya O.A."/>
        </authorList>
    </citation>
    <scope>NUCLEOTIDE SEQUENCE [LARGE SCALE GENOMIC DNA]</scope>
    <source>
        <strain evidence="2 3">4137-cl</strain>
    </source>
</reference>
<comment type="caution">
    <text evidence="2">The sequence shown here is derived from an EMBL/GenBank/DDBJ whole genome shotgun (WGS) entry which is preliminary data.</text>
</comment>
<dbReference type="InterPro" id="IPR043998">
    <property type="entry name" value="Put_Metallopep"/>
</dbReference>
<evidence type="ECO:0000313" key="2">
    <source>
        <dbReference type="EMBL" id="MDT8902197.1"/>
    </source>
</evidence>
<protein>
    <submittedName>
        <fullName evidence="2">Metallopeptidase</fullName>
        <ecNumber evidence="2">3.4.24.-</ecNumber>
    </submittedName>
</protein>
<evidence type="ECO:0000313" key="3">
    <source>
        <dbReference type="Proteomes" id="UP001254848"/>
    </source>
</evidence>